<protein>
    <submittedName>
        <fullName evidence="2">Uncharacterized protein</fullName>
    </submittedName>
</protein>
<name>A0A5N6MKD6_9ASTR</name>
<evidence type="ECO:0000256" key="1">
    <source>
        <dbReference type="SAM" id="MobiDB-lite"/>
    </source>
</evidence>
<gene>
    <name evidence="2" type="ORF">E3N88_29846</name>
</gene>
<feature type="region of interest" description="Disordered" evidence="1">
    <location>
        <begin position="23"/>
        <end position="50"/>
    </location>
</feature>
<comment type="caution">
    <text evidence="2">The sequence shown here is derived from an EMBL/GenBank/DDBJ whole genome shotgun (WGS) entry which is preliminary data.</text>
</comment>
<dbReference type="OrthoDB" id="1225832at2759"/>
<reference evidence="2 3" key="1">
    <citation type="submission" date="2019-05" db="EMBL/GenBank/DDBJ databases">
        <title>Mikania micrantha, genome provides insights into the molecular mechanism of rapid growth.</title>
        <authorList>
            <person name="Liu B."/>
        </authorList>
    </citation>
    <scope>NUCLEOTIDE SEQUENCE [LARGE SCALE GENOMIC DNA]</scope>
    <source>
        <strain evidence="2">NLD-2019</strain>
        <tissue evidence="2">Leaf</tissue>
    </source>
</reference>
<accession>A0A5N6MKD6</accession>
<dbReference type="AlphaFoldDB" id="A0A5N6MKD6"/>
<keyword evidence="3" id="KW-1185">Reference proteome</keyword>
<evidence type="ECO:0000313" key="3">
    <source>
        <dbReference type="Proteomes" id="UP000326396"/>
    </source>
</evidence>
<dbReference type="PANTHER" id="PTHR34190:SF10">
    <property type="entry name" value="TERNARY COMPLEX FACTOR MIP1 LEUCINE-ZIPPER DOMAIN-CONTAINING PROTEIN"/>
    <property type="match status" value="1"/>
</dbReference>
<dbReference type="Proteomes" id="UP000326396">
    <property type="component" value="Linkage Group LG5"/>
</dbReference>
<evidence type="ECO:0000313" key="2">
    <source>
        <dbReference type="EMBL" id="KAD3640623.1"/>
    </source>
</evidence>
<proteinExistence type="predicted"/>
<dbReference type="EMBL" id="SZYD01000015">
    <property type="protein sequence ID" value="KAD3640623.1"/>
    <property type="molecule type" value="Genomic_DNA"/>
</dbReference>
<dbReference type="PANTHER" id="PTHR34190">
    <property type="entry name" value="EXPRESSED PROTEIN"/>
    <property type="match status" value="1"/>
</dbReference>
<sequence length="85" mass="9800">MPVLPRIDRLDRLLELLEEKHGKSRMLGSANDEDDSDIDHKEKNVDQPNCKTLSSALNDVHYKGTLIDRLAVLENRVLQVLYQFL</sequence>
<organism evidence="2 3">
    <name type="scientific">Mikania micrantha</name>
    <name type="common">bitter vine</name>
    <dbReference type="NCBI Taxonomy" id="192012"/>
    <lineage>
        <taxon>Eukaryota</taxon>
        <taxon>Viridiplantae</taxon>
        <taxon>Streptophyta</taxon>
        <taxon>Embryophyta</taxon>
        <taxon>Tracheophyta</taxon>
        <taxon>Spermatophyta</taxon>
        <taxon>Magnoliopsida</taxon>
        <taxon>eudicotyledons</taxon>
        <taxon>Gunneridae</taxon>
        <taxon>Pentapetalae</taxon>
        <taxon>asterids</taxon>
        <taxon>campanulids</taxon>
        <taxon>Asterales</taxon>
        <taxon>Asteraceae</taxon>
        <taxon>Asteroideae</taxon>
        <taxon>Heliantheae alliance</taxon>
        <taxon>Eupatorieae</taxon>
        <taxon>Mikania</taxon>
    </lineage>
</organism>